<evidence type="ECO:0000313" key="3">
    <source>
        <dbReference type="Proteomes" id="UP000198280"/>
    </source>
</evidence>
<reference evidence="2 3" key="1">
    <citation type="submission" date="2017-06" db="EMBL/GenBank/DDBJ databases">
        <authorList>
            <person name="Kim H.J."/>
            <person name="Triplett B.A."/>
        </authorList>
    </citation>
    <scope>NUCLEOTIDE SEQUENCE [LARGE SCALE GENOMIC DNA]</scope>
    <source>
        <strain evidence="2 3">CGMCC 4.1858</strain>
    </source>
</reference>
<evidence type="ECO:0000256" key="1">
    <source>
        <dbReference type="SAM" id="MobiDB-lite"/>
    </source>
</evidence>
<protein>
    <submittedName>
        <fullName evidence="2">Uncharacterized protein</fullName>
    </submittedName>
</protein>
<gene>
    <name evidence="2" type="ORF">SAMN05216252_10973</name>
</gene>
<name>A0A239HSE2_9ACTN</name>
<proteinExistence type="predicted"/>
<feature type="compositionally biased region" description="Polar residues" evidence="1">
    <location>
        <begin position="91"/>
        <end position="101"/>
    </location>
</feature>
<accession>A0A239HSE2</accession>
<evidence type="ECO:0000313" key="2">
    <source>
        <dbReference type="EMBL" id="SNS84232.1"/>
    </source>
</evidence>
<keyword evidence="3" id="KW-1185">Reference proteome</keyword>
<organism evidence="2 3">
    <name type="scientific">Actinacidiphila glaucinigra</name>
    <dbReference type="NCBI Taxonomy" id="235986"/>
    <lineage>
        <taxon>Bacteria</taxon>
        <taxon>Bacillati</taxon>
        <taxon>Actinomycetota</taxon>
        <taxon>Actinomycetes</taxon>
        <taxon>Kitasatosporales</taxon>
        <taxon>Streptomycetaceae</taxon>
        <taxon>Actinacidiphila</taxon>
    </lineage>
</organism>
<feature type="region of interest" description="Disordered" evidence="1">
    <location>
        <begin position="86"/>
        <end position="122"/>
    </location>
</feature>
<dbReference type="Proteomes" id="UP000198280">
    <property type="component" value="Unassembled WGS sequence"/>
</dbReference>
<feature type="region of interest" description="Disordered" evidence="1">
    <location>
        <begin position="200"/>
        <end position="237"/>
    </location>
</feature>
<dbReference type="AlphaFoldDB" id="A0A239HSE2"/>
<sequence length="255" mass="27383">MIVRELEAVLLLDTRQLGVRQPWLELIEARLRQAQGSLRAKGRPAVGDHCYTLAPTVARCHRSCARAPSQFPSHSAVFTDIHHGSGRMPSPATNRPRTQVNGPARCPPPANRLGKPVGGNPSRVRISYPPPVPHRARCRRAPPLAVGPFGVLRWYPAGSTARRRSGKPRSSARIRSCACTASASGPSVFPSAAARRLEPLRGNPSGAVGSAPGVAEGPVSVARRRLGPPTSPQNSVVVRHDSCEQRNTFTRVRGQ</sequence>
<dbReference type="EMBL" id="FZOF01000009">
    <property type="protein sequence ID" value="SNS84232.1"/>
    <property type="molecule type" value="Genomic_DNA"/>
</dbReference>